<keyword evidence="5 8" id="KW-0677">Repeat</keyword>
<dbReference type="Pfam" id="PF01103">
    <property type="entry name" value="Omp85"/>
    <property type="match status" value="1"/>
</dbReference>
<dbReference type="Proteomes" id="UP000186228">
    <property type="component" value="Unassembled WGS sequence"/>
</dbReference>
<evidence type="ECO:0000256" key="3">
    <source>
        <dbReference type="ARBA" id="ARBA00022692"/>
    </source>
</evidence>
<feature type="domain" description="POTRA" evidence="10">
    <location>
        <begin position="357"/>
        <end position="430"/>
    </location>
</feature>
<dbReference type="Pfam" id="PF07244">
    <property type="entry name" value="POTRA"/>
    <property type="match status" value="5"/>
</dbReference>
<evidence type="ECO:0000256" key="7">
    <source>
        <dbReference type="ARBA" id="ARBA00023237"/>
    </source>
</evidence>
<dbReference type="NCBIfam" id="TIGR03303">
    <property type="entry name" value="OM_YaeT"/>
    <property type="match status" value="1"/>
</dbReference>
<comment type="similarity">
    <text evidence="8">Belongs to the BamA family.</text>
</comment>
<keyword evidence="3 8" id="KW-0812">Transmembrane</keyword>
<evidence type="ECO:0000313" key="11">
    <source>
        <dbReference type="EMBL" id="SCB18615.1"/>
    </source>
</evidence>
<feature type="domain" description="POTRA" evidence="10">
    <location>
        <begin position="104"/>
        <end position="181"/>
    </location>
</feature>
<evidence type="ECO:0000313" key="12">
    <source>
        <dbReference type="Proteomes" id="UP000186228"/>
    </source>
</evidence>
<keyword evidence="6 8" id="KW-0472">Membrane</keyword>
<comment type="function">
    <text evidence="8">Part of the outer membrane protein assembly complex, which is involved in assembly and insertion of beta-barrel proteins into the outer membrane.</text>
</comment>
<comment type="subcellular location">
    <subcellularLocation>
        <location evidence="8">Cell outer membrane</location>
    </subcellularLocation>
    <subcellularLocation>
        <location evidence="1">Membrane</location>
    </subcellularLocation>
</comment>
<accession>A0A1C3UT32</accession>
<evidence type="ECO:0000256" key="9">
    <source>
        <dbReference type="NCBIfam" id="TIGR03303"/>
    </source>
</evidence>
<evidence type="ECO:0000259" key="10">
    <source>
        <dbReference type="PROSITE" id="PS51779"/>
    </source>
</evidence>
<feature type="signal peptide" evidence="8">
    <location>
        <begin position="1"/>
        <end position="28"/>
    </location>
</feature>
<dbReference type="PIRSF" id="PIRSF006076">
    <property type="entry name" value="OM_assembly_OMP85"/>
    <property type="match status" value="1"/>
</dbReference>
<name>A0A1C3UT32_9HYPH</name>
<gene>
    <name evidence="8" type="primary">bamA</name>
    <name evidence="11" type="ORF">GA0061100_103142</name>
</gene>
<dbReference type="InterPro" id="IPR000184">
    <property type="entry name" value="Bac_surfAg_D15"/>
</dbReference>
<dbReference type="OrthoDB" id="9803054at2"/>
<evidence type="ECO:0000256" key="1">
    <source>
        <dbReference type="ARBA" id="ARBA00004370"/>
    </source>
</evidence>
<organism evidence="11 12">
    <name type="scientific">Rhizobium hainanense</name>
    <dbReference type="NCBI Taxonomy" id="52131"/>
    <lineage>
        <taxon>Bacteria</taxon>
        <taxon>Pseudomonadati</taxon>
        <taxon>Pseudomonadota</taxon>
        <taxon>Alphaproteobacteria</taxon>
        <taxon>Hyphomicrobiales</taxon>
        <taxon>Rhizobiaceae</taxon>
        <taxon>Rhizobium/Agrobacterium group</taxon>
        <taxon>Rhizobium</taxon>
    </lineage>
</organism>
<dbReference type="GO" id="GO:0043165">
    <property type="term" value="P:Gram-negative-bacterium-type cell outer membrane assembly"/>
    <property type="evidence" value="ECO:0007669"/>
    <property type="project" value="UniProtKB-UniRule"/>
</dbReference>
<dbReference type="InterPro" id="IPR039910">
    <property type="entry name" value="D15-like"/>
</dbReference>
<keyword evidence="2 8" id="KW-1134">Transmembrane beta strand</keyword>
<dbReference type="PROSITE" id="PS51779">
    <property type="entry name" value="POTRA"/>
    <property type="match status" value="3"/>
</dbReference>
<protein>
    <recommendedName>
        <fullName evidence="8 9">Outer membrane protein assembly factor BamA</fullName>
    </recommendedName>
</protein>
<keyword evidence="7 8" id="KW-0998">Cell outer membrane</keyword>
<evidence type="ECO:0000256" key="5">
    <source>
        <dbReference type="ARBA" id="ARBA00022737"/>
    </source>
</evidence>
<evidence type="ECO:0000256" key="6">
    <source>
        <dbReference type="ARBA" id="ARBA00023136"/>
    </source>
</evidence>
<dbReference type="AlphaFoldDB" id="A0A1C3UT32"/>
<keyword evidence="4 8" id="KW-0732">Signal</keyword>
<keyword evidence="12" id="KW-1185">Reference proteome</keyword>
<dbReference type="InterPro" id="IPR010827">
    <property type="entry name" value="BamA/TamA_POTRA"/>
</dbReference>
<feature type="chain" id="PRO_5009005527" description="Outer membrane protein assembly factor BamA" evidence="8">
    <location>
        <begin position="29"/>
        <end position="775"/>
    </location>
</feature>
<dbReference type="PANTHER" id="PTHR12815">
    <property type="entry name" value="SORTING AND ASSEMBLY MACHINERY SAMM50 PROTEIN FAMILY MEMBER"/>
    <property type="match status" value="1"/>
</dbReference>
<comment type="subunit">
    <text evidence="8">Part of the Bam complex.</text>
</comment>
<reference evidence="12" key="1">
    <citation type="submission" date="2016-08" db="EMBL/GenBank/DDBJ databases">
        <authorList>
            <person name="Varghese N."/>
            <person name="Submissions Spin"/>
        </authorList>
    </citation>
    <scope>NUCLEOTIDE SEQUENCE [LARGE SCALE GENOMIC DNA]</scope>
    <source>
        <strain evidence="12">CCBAU 57015</strain>
    </source>
</reference>
<dbReference type="GO" id="GO:0009279">
    <property type="term" value="C:cell outer membrane"/>
    <property type="evidence" value="ECO:0007669"/>
    <property type="project" value="UniProtKB-SubCell"/>
</dbReference>
<dbReference type="InterPro" id="IPR023707">
    <property type="entry name" value="OM_assembly_BamA"/>
</dbReference>
<dbReference type="GO" id="GO:0051205">
    <property type="term" value="P:protein insertion into membrane"/>
    <property type="evidence" value="ECO:0007669"/>
    <property type="project" value="UniProtKB-UniRule"/>
</dbReference>
<evidence type="ECO:0000256" key="2">
    <source>
        <dbReference type="ARBA" id="ARBA00022452"/>
    </source>
</evidence>
<dbReference type="HAMAP" id="MF_01430">
    <property type="entry name" value="OM_assembly_BamA"/>
    <property type="match status" value="1"/>
</dbReference>
<sequence length="775" mass="84628" precursor="true">MNSDLRRSKLRRSNSTIAILAFISTATAAPLSAQAAIVSDIRVVGAERVGPTAVKDNITIDPGKSFSDADIDQSIKQLYATGYFSDVHISVEGHSLVVSVHENNLINAVIFNGNKKIKDDKLAGLVKSKAAGPYSESQVQDDIKTIKDAYAAIGRNNVQVTPQVVNIAKNRVNLAFVINEGDRTTISKLTFSGNHAFSGGRLAAVISTKKSTFLSFLTRKDIYSETKKDADEDALRKFYYDHGFVDFRLVSDSATFNSATNSYDVSFIVDEGEKYRYGDISVTSTVQGIDADDLKSLVITRKGDTYNAEDIQKSIDAISKRIEAAGYPFAKVTPRGNRNPEGRSVSIEYIVDQGERAYVERIEIRGNTRTRDYVIRREFDLNEGDAFNEQMIARAKRRLDALGYFTSVKISTRPGSAPDRVVIVVDVEDQPTGSFGIGGGYAVGVNGGPLLEASVEEKNFLGRGQYIKVAAGASTSGSQTYTLSFTEPYFLGERLAAGFDLFKSVTTSSDYYDYGEEGISLRITAPITEDLSTTLRYTYKQITYTGESDWQDNLSAPYQNLINNGPWTQSSVSQTFTYNTLDDQNLPRDGFIAKVTQEVAGLGGDSNYYKLSGKARYYHTLSDSQDIVGSVTLGAGYMTSTNNQDLNIFDQFMIGGSEIRGFEDAGIGPRTSDGDPLGGTKYFTASVETSMPTPGMPQDLGFRSSVFLDAGTLYGNDADLYGDVLHDGSALRASAGIGLTWASPFGTINLSYAVPFLKQDYDKVENFRFGFGNQF</sequence>
<dbReference type="Gene3D" id="2.40.160.50">
    <property type="entry name" value="membrane protein fhac: a member of the omp85/tpsb transporter family"/>
    <property type="match status" value="1"/>
</dbReference>
<dbReference type="PANTHER" id="PTHR12815:SF23">
    <property type="entry name" value="OUTER MEMBRANE PROTEIN ASSEMBLY FACTOR BAMA"/>
    <property type="match status" value="1"/>
</dbReference>
<dbReference type="RefSeq" id="WP_075852804.1">
    <property type="nucleotide sequence ID" value="NZ_FMAC01000003.1"/>
</dbReference>
<feature type="domain" description="POTRA" evidence="10">
    <location>
        <begin position="36"/>
        <end position="103"/>
    </location>
</feature>
<dbReference type="STRING" id="52131.GA0061100_103142"/>
<evidence type="ECO:0000256" key="4">
    <source>
        <dbReference type="ARBA" id="ARBA00022729"/>
    </source>
</evidence>
<dbReference type="EMBL" id="FMAC01000003">
    <property type="protein sequence ID" value="SCB18615.1"/>
    <property type="molecule type" value="Genomic_DNA"/>
</dbReference>
<proteinExistence type="inferred from homology"/>
<evidence type="ECO:0000256" key="8">
    <source>
        <dbReference type="HAMAP-Rule" id="MF_01430"/>
    </source>
</evidence>
<dbReference type="Gene3D" id="3.10.20.310">
    <property type="entry name" value="membrane protein fhac"/>
    <property type="match status" value="5"/>
</dbReference>
<dbReference type="InterPro" id="IPR034746">
    <property type="entry name" value="POTRA"/>
</dbReference>